<evidence type="ECO:0000313" key="9">
    <source>
        <dbReference type="EMBL" id="KAK9728990.1"/>
    </source>
</evidence>
<accession>A0ABR2WAX5</accession>
<evidence type="ECO:0000256" key="1">
    <source>
        <dbReference type="ARBA" id="ARBA00004479"/>
    </source>
</evidence>
<keyword evidence="2 6" id="KW-0812">Transmembrane</keyword>
<dbReference type="Proteomes" id="UP001479436">
    <property type="component" value="Unassembled WGS sequence"/>
</dbReference>
<evidence type="ECO:0000259" key="8">
    <source>
        <dbReference type="PROSITE" id="PS51328"/>
    </source>
</evidence>
<evidence type="ECO:0000313" key="10">
    <source>
        <dbReference type="Proteomes" id="UP001479436"/>
    </source>
</evidence>
<feature type="signal peptide" evidence="7">
    <location>
        <begin position="1"/>
        <end position="22"/>
    </location>
</feature>
<keyword evidence="3 7" id="KW-0732">Signal</keyword>
<comment type="subcellular location">
    <subcellularLocation>
        <location evidence="1">Membrane</location>
        <topology evidence="1">Single-pass type I membrane protein</topology>
    </subcellularLocation>
</comment>
<proteinExistence type="predicted"/>
<dbReference type="InterPro" id="IPR013320">
    <property type="entry name" value="ConA-like_dom_sf"/>
</dbReference>
<sequence>MFSKGFFTSVFALATCLLSISAEEESKVYLSSHSLNKPYIDEKMRSKNFEFGGDTVVHTFKGIELTGDLTSRAGWLWSKHALPTMSWEVEFEFKVHGEGRRISGDGFAFWATTNDPETGDVFGSVNNFNGLGVFFDTYANSQHDHYFPYVSAMIGDGKTPYNVEKDGEPTKLGGCEANFRNRQLPTKALVRYIQKKHIQVKLLLNEEGTWVDCISLDHVSLPNIVYLGFSAHTGEVSDAHEIISITSHGLRNMTVPSSMPRPRQISVDESFGYFWKLMAIVVVGGLIYLIYRKNQQNHKRF</sequence>
<dbReference type="EMBL" id="JASJQH010006887">
    <property type="protein sequence ID" value="KAK9728990.1"/>
    <property type="molecule type" value="Genomic_DNA"/>
</dbReference>
<gene>
    <name evidence="9" type="ORF">K7432_000628</name>
</gene>
<keyword evidence="5 6" id="KW-0472">Membrane</keyword>
<dbReference type="Pfam" id="PF03388">
    <property type="entry name" value="Lectin_leg-like"/>
    <property type="match status" value="1"/>
</dbReference>
<dbReference type="SUPFAM" id="SSF49899">
    <property type="entry name" value="Concanavalin A-like lectins/glucanases"/>
    <property type="match status" value="1"/>
</dbReference>
<evidence type="ECO:0000256" key="7">
    <source>
        <dbReference type="SAM" id="SignalP"/>
    </source>
</evidence>
<keyword evidence="10" id="KW-1185">Reference proteome</keyword>
<reference evidence="9 10" key="1">
    <citation type="submission" date="2023-04" db="EMBL/GenBank/DDBJ databases">
        <title>Genome of Basidiobolus ranarum AG-B5.</title>
        <authorList>
            <person name="Stajich J.E."/>
            <person name="Carter-House D."/>
            <person name="Gryganskyi A."/>
        </authorList>
    </citation>
    <scope>NUCLEOTIDE SEQUENCE [LARGE SCALE GENOMIC DNA]</scope>
    <source>
        <strain evidence="9 10">AG-B5</strain>
    </source>
</reference>
<name>A0ABR2WAX5_9FUNG</name>
<evidence type="ECO:0000256" key="4">
    <source>
        <dbReference type="ARBA" id="ARBA00022989"/>
    </source>
</evidence>
<feature type="chain" id="PRO_5047404106" description="L-type lectin-like domain-containing protein" evidence="7">
    <location>
        <begin position="23"/>
        <end position="301"/>
    </location>
</feature>
<dbReference type="InterPro" id="IPR005052">
    <property type="entry name" value="Lectin_leg"/>
</dbReference>
<evidence type="ECO:0000256" key="2">
    <source>
        <dbReference type="ARBA" id="ARBA00022692"/>
    </source>
</evidence>
<dbReference type="PANTHER" id="PTHR12223:SF45">
    <property type="entry name" value="RE50040P"/>
    <property type="match status" value="1"/>
</dbReference>
<feature type="transmembrane region" description="Helical" evidence="6">
    <location>
        <begin position="273"/>
        <end position="291"/>
    </location>
</feature>
<evidence type="ECO:0000256" key="6">
    <source>
        <dbReference type="SAM" id="Phobius"/>
    </source>
</evidence>
<feature type="domain" description="L-type lectin-like" evidence="8">
    <location>
        <begin position="27"/>
        <end position="250"/>
    </location>
</feature>
<dbReference type="PROSITE" id="PS51328">
    <property type="entry name" value="L_LECTIN_LIKE"/>
    <property type="match status" value="1"/>
</dbReference>
<dbReference type="InterPro" id="IPR051136">
    <property type="entry name" value="Intracellular_Lectin-GPT"/>
</dbReference>
<dbReference type="PANTHER" id="PTHR12223">
    <property type="entry name" value="VESICULAR MANNOSE-BINDING LECTIN"/>
    <property type="match status" value="1"/>
</dbReference>
<keyword evidence="4 6" id="KW-1133">Transmembrane helix</keyword>
<protein>
    <recommendedName>
        <fullName evidence="8">L-type lectin-like domain-containing protein</fullName>
    </recommendedName>
</protein>
<dbReference type="Gene3D" id="2.60.120.200">
    <property type="match status" value="1"/>
</dbReference>
<organism evidence="9 10">
    <name type="scientific">Basidiobolus ranarum</name>
    <dbReference type="NCBI Taxonomy" id="34480"/>
    <lineage>
        <taxon>Eukaryota</taxon>
        <taxon>Fungi</taxon>
        <taxon>Fungi incertae sedis</taxon>
        <taxon>Zoopagomycota</taxon>
        <taxon>Entomophthoromycotina</taxon>
        <taxon>Basidiobolomycetes</taxon>
        <taxon>Basidiobolales</taxon>
        <taxon>Basidiobolaceae</taxon>
        <taxon>Basidiobolus</taxon>
    </lineage>
</organism>
<evidence type="ECO:0000256" key="5">
    <source>
        <dbReference type="ARBA" id="ARBA00023136"/>
    </source>
</evidence>
<evidence type="ECO:0000256" key="3">
    <source>
        <dbReference type="ARBA" id="ARBA00022729"/>
    </source>
</evidence>
<comment type="caution">
    <text evidence="9">The sequence shown here is derived from an EMBL/GenBank/DDBJ whole genome shotgun (WGS) entry which is preliminary data.</text>
</comment>